<dbReference type="Proteomes" id="UP001168990">
    <property type="component" value="Unassembled WGS sequence"/>
</dbReference>
<evidence type="ECO:0000259" key="2">
    <source>
        <dbReference type="SMART" id="SM01000"/>
    </source>
</evidence>
<organism evidence="3 4">
    <name type="scientific">Microctonus aethiopoides</name>
    <dbReference type="NCBI Taxonomy" id="144406"/>
    <lineage>
        <taxon>Eukaryota</taxon>
        <taxon>Metazoa</taxon>
        <taxon>Ecdysozoa</taxon>
        <taxon>Arthropoda</taxon>
        <taxon>Hexapoda</taxon>
        <taxon>Insecta</taxon>
        <taxon>Pterygota</taxon>
        <taxon>Neoptera</taxon>
        <taxon>Endopterygota</taxon>
        <taxon>Hymenoptera</taxon>
        <taxon>Apocrita</taxon>
        <taxon>Ichneumonoidea</taxon>
        <taxon>Braconidae</taxon>
        <taxon>Euphorinae</taxon>
        <taxon>Microctonus</taxon>
    </lineage>
</organism>
<dbReference type="AlphaFoldDB" id="A0AA39KT79"/>
<dbReference type="Pfam" id="PF09229">
    <property type="entry name" value="Aha1_N"/>
    <property type="match status" value="1"/>
</dbReference>
<dbReference type="SUPFAM" id="SSF55961">
    <property type="entry name" value="Bet v1-like"/>
    <property type="match status" value="1"/>
</dbReference>
<dbReference type="CDD" id="cd08892">
    <property type="entry name" value="SRPBCC_Aha1"/>
    <property type="match status" value="1"/>
</dbReference>
<evidence type="ECO:0000313" key="4">
    <source>
        <dbReference type="Proteomes" id="UP001168990"/>
    </source>
</evidence>
<dbReference type="SUPFAM" id="SSF103111">
    <property type="entry name" value="Activator of Hsp90 ATPase, Aha1"/>
    <property type="match status" value="1"/>
</dbReference>
<dbReference type="Pfam" id="PF08327">
    <property type="entry name" value="AHSA1"/>
    <property type="match status" value="1"/>
</dbReference>
<dbReference type="GO" id="GO:0006457">
    <property type="term" value="P:protein folding"/>
    <property type="evidence" value="ECO:0007669"/>
    <property type="project" value="TreeGrafter"/>
</dbReference>
<name>A0AA39KT79_9HYME</name>
<comment type="similarity">
    <text evidence="1">Belongs to the AHA1 family.</text>
</comment>
<dbReference type="PANTHER" id="PTHR13009:SF22">
    <property type="entry name" value="LD43819P"/>
    <property type="match status" value="1"/>
</dbReference>
<reference evidence="3" key="2">
    <citation type="submission" date="2023-03" db="EMBL/GenBank/DDBJ databases">
        <authorList>
            <person name="Inwood S.N."/>
            <person name="Skelly J.G."/>
            <person name="Guhlin J."/>
            <person name="Harrop T.W.R."/>
            <person name="Goldson S.G."/>
            <person name="Dearden P.K."/>
        </authorList>
    </citation>
    <scope>NUCLEOTIDE SEQUENCE</scope>
    <source>
        <strain evidence="3">Irish</strain>
        <tissue evidence="3">Whole body</tissue>
    </source>
</reference>
<gene>
    <name evidence="3" type="ORF">PV328_006016</name>
</gene>
<dbReference type="InterPro" id="IPR013538">
    <property type="entry name" value="ASHA1/2-like_C"/>
</dbReference>
<dbReference type="GO" id="GO:0005829">
    <property type="term" value="C:cytosol"/>
    <property type="evidence" value="ECO:0007669"/>
    <property type="project" value="TreeGrafter"/>
</dbReference>
<sequence length="335" mass="38883">MAKWGEGDPRWIVEERPDATNVNNWHWTEKNACAWSQDKIKELFNDLEIGENDLCCKVTEIETCEGEAVVNNRKGKLIFFYEWNIVLKWVSVKSNEIEGKITIPNLSEENDISEVDIEITLKTSTNEGEKIKHFLHTKGKNTIREKLTIYVSALKEEFSKGMILPKKDNSNKNVVNSKTTINVKAQMNTTVVSSKNKSANYQIDTIIIKQQQKFQCRAVEFFNMFTTIEMVQAFTKGPVRLEPKKGGKFELFGGNIHGEFVELSPEKIVQKWRSKQWDEGHFSEVILDIREKSDHTEVNLTQTGVPKTEEESTKENWDRYYWDAIKRTFGFGYFM</sequence>
<keyword evidence="4" id="KW-1185">Reference proteome</keyword>
<evidence type="ECO:0000313" key="3">
    <source>
        <dbReference type="EMBL" id="KAK0172736.1"/>
    </source>
</evidence>
<dbReference type="InterPro" id="IPR015310">
    <property type="entry name" value="AHSA1-like_N"/>
</dbReference>
<dbReference type="GO" id="GO:0051087">
    <property type="term" value="F:protein-folding chaperone binding"/>
    <property type="evidence" value="ECO:0007669"/>
    <property type="project" value="InterPro"/>
</dbReference>
<dbReference type="SMART" id="SM01000">
    <property type="entry name" value="Aha1_N"/>
    <property type="match status" value="1"/>
</dbReference>
<reference evidence="3" key="1">
    <citation type="journal article" date="2023" name="bioRxiv">
        <title>Scaffold-level genome assemblies of two parasitoid biocontrol wasps reveal the parthenogenesis mechanism and an associated novel virus.</title>
        <authorList>
            <person name="Inwood S."/>
            <person name="Skelly J."/>
            <person name="Guhlin J."/>
            <person name="Harrop T."/>
            <person name="Goldson S."/>
            <person name="Dearden P."/>
        </authorList>
    </citation>
    <scope>NUCLEOTIDE SEQUENCE</scope>
    <source>
        <strain evidence="3">Irish</strain>
        <tissue evidence="3">Whole body</tissue>
    </source>
</reference>
<dbReference type="InterPro" id="IPR023393">
    <property type="entry name" value="START-like_dom_sf"/>
</dbReference>
<dbReference type="InterPro" id="IPR036338">
    <property type="entry name" value="Aha1"/>
</dbReference>
<dbReference type="GO" id="GO:0001671">
    <property type="term" value="F:ATPase activator activity"/>
    <property type="evidence" value="ECO:0007669"/>
    <property type="project" value="InterPro"/>
</dbReference>
<dbReference type="EMBL" id="JAQQBS010000002">
    <property type="protein sequence ID" value="KAK0172736.1"/>
    <property type="molecule type" value="Genomic_DNA"/>
</dbReference>
<dbReference type="Gene3D" id="3.15.10.20">
    <property type="entry name" value="Activator of Hsp90 ATPase Aha1, N-terminal domain"/>
    <property type="match status" value="1"/>
</dbReference>
<evidence type="ECO:0000256" key="1">
    <source>
        <dbReference type="ARBA" id="ARBA00006817"/>
    </source>
</evidence>
<comment type="caution">
    <text evidence="3">The sequence shown here is derived from an EMBL/GenBank/DDBJ whole genome shotgun (WGS) entry which is preliminary data.</text>
</comment>
<proteinExistence type="inferred from homology"/>
<feature type="domain" description="Activator of Hsp90 ATPase AHSA1-like N-terminal" evidence="2">
    <location>
        <begin position="29"/>
        <end position="160"/>
    </location>
</feature>
<dbReference type="PANTHER" id="PTHR13009">
    <property type="entry name" value="HEAT SHOCK PROTEIN 90 HSP90 CO-CHAPERONE AHA-1"/>
    <property type="match status" value="1"/>
</dbReference>
<dbReference type="Gene3D" id="3.30.530.20">
    <property type="match status" value="1"/>
</dbReference>
<accession>A0AA39KT79</accession>
<protein>
    <recommendedName>
        <fullName evidence="2">Activator of Hsp90 ATPase AHSA1-like N-terminal domain-containing protein</fullName>
    </recommendedName>
</protein>